<reference evidence="1 2" key="1">
    <citation type="submission" date="2010-02" db="EMBL/GenBank/DDBJ databases">
        <authorList>
            <person name="Weinstock G."/>
            <person name="Sodergren E."/>
            <person name="Clifton S."/>
            <person name="Fulton L."/>
            <person name="Fulton B."/>
            <person name="Courtney L."/>
            <person name="Fronick C."/>
            <person name="Harrison M."/>
            <person name="Strong C."/>
            <person name="Farmer C."/>
            <person name="Delahaunty K."/>
            <person name="Markovic C."/>
            <person name="Hall O."/>
            <person name="Minx P."/>
            <person name="Tomlinson C."/>
            <person name="Mitreva M."/>
            <person name="Nelson J."/>
            <person name="Hou S."/>
            <person name="Wollam A."/>
            <person name="Pepin K.H."/>
            <person name="Johnson M."/>
            <person name="Bhonagiri V."/>
            <person name="Zhang X."/>
            <person name="Suruliraj S."/>
            <person name="Warren W."/>
            <person name="Chinwalla A."/>
            <person name="Mardis E.R."/>
            <person name="Wilson R.K."/>
        </authorList>
    </citation>
    <scope>NUCLEOTIDE SEQUENCE [LARGE SCALE GENOMIC DNA]</scope>
    <source>
        <strain evidence="1 2">ATCC 23685</strain>
    </source>
</reference>
<dbReference type="Proteomes" id="UP000003692">
    <property type="component" value="Unassembled WGS sequence"/>
</dbReference>
<accession>D4F8A7</accession>
<dbReference type="AlphaFoldDB" id="D4F8A7"/>
<evidence type="ECO:0000313" key="2">
    <source>
        <dbReference type="Proteomes" id="UP000003692"/>
    </source>
</evidence>
<evidence type="ECO:0000313" key="1">
    <source>
        <dbReference type="EMBL" id="EFE22022.1"/>
    </source>
</evidence>
<proteinExistence type="predicted"/>
<sequence>MSVVRRAIHIRKHFYFCRLSSERLGCVPPRPARRQRLYCIGACAEHGSR</sequence>
<organism evidence="1 2">
    <name type="scientific">Edwardsiella tarda ATCC 23685</name>
    <dbReference type="NCBI Taxonomy" id="500638"/>
    <lineage>
        <taxon>Bacteria</taxon>
        <taxon>Pseudomonadati</taxon>
        <taxon>Pseudomonadota</taxon>
        <taxon>Gammaproteobacteria</taxon>
        <taxon>Enterobacterales</taxon>
        <taxon>Hafniaceae</taxon>
        <taxon>Edwardsiella</taxon>
    </lineage>
</organism>
<gene>
    <name evidence="1" type="ORF">EDWATA_02994</name>
</gene>
<comment type="caution">
    <text evidence="1">The sequence shown here is derived from an EMBL/GenBank/DDBJ whole genome shotgun (WGS) entry which is preliminary data.</text>
</comment>
<dbReference type="EMBL" id="ADGK01000253">
    <property type="protein sequence ID" value="EFE22022.1"/>
    <property type="molecule type" value="Genomic_DNA"/>
</dbReference>
<dbReference type="HOGENOM" id="CLU_3135091_0_0_6"/>
<name>D4F8A7_EDWTA</name>
<protein>
    <submittedName>
        <fullName evidence="1">Uncharacterized protein</fullName>
    </submittedName>
</protein>